<dbReference type="InterPro" id="IPR024074">
    <property type="entry name" value="AS_cat/multimer_dom_body"/>
</dbReference>
<organism evidence="2 3">
    <name type="scientific">Enterobacter agglomerans</name>
    <name type="common">Erwinia herbicola</name>
    <name type="synonym">Pantoea agglomerans</name>
    <dbReference type="NCBI Taxonomy" id="549"/>
    <lineage>
        <taxon>Bacteria</taxon>
        <taxon>Pseudomonadati</taxon>
        <taxon>Pseudomonadota</taxon>
        <taxon>Gammaproteobacteria</taxon>
        <taxon>Enterobacterales</taxon>
        <taxon>Erwiniaceae</taxon>
        <taxon>Pantoea</taxon>
        <taxon>Pantoea agglomerans group</taxon>
    </lineage>
</organism>
<dbReference type="UniPathway" id="UPA00068">
    <property type="reaction ID" value="UER00113"/>
</dbReference>
<keyword evidence="3" id="KW-1185">Reference proteome</keyword>
<proteinExistence type="predicted"/>
<dbReference type="Pfam" id="PF20979">
    <property type="entry name" value="Arginosuc_syn_C"/>
    <property type="match status" value="1"/>
</dbReference>
<feature type="domain" description="Arginosuccinate synthase C-terminal" evidence="1">
    <location>
        <begin position="5"/>
        <end position="55"/>
    </location>
</feature>
<dbReference type="Gene3D" id="3.90.1260.10">
    <property type="entry name" value="Argininosuccinate synthetase, chain A, domain 2"/>
    <property type="match status" value="1"/>
</dbReference>
<reference evidence="2 3" key="1">
    <citation type="submission" date="2018-06" db="EMBL/GenBank/DDBJ databases">
        <authorList>
            <consortium name="Pathogen Informatics"/>
            <person name="Doyle S."/>
        </authorList>
    </citation>
    <scope>NUCLEOTIDE SEQUENCE [LARGE SCALE GENOMIC DNA]</scope>
    <source>
        <strain evidence="2 3">NCTC9381</strain>
    </source>
</reference>
<dbReference type="EMBL" id="UGSO01000001">
    <property type="protein sequence ID" value="SUB14428.1"/>
    <property type="molecule type" value="Genomic_DNA"/>
</dbReference>
<dbReference type="SUPFAM" id="SSF69864">
    <property type="entry name" value="Argininosuccinate synthetase, C-terminal domain"/>
    <property type="match status" value="1"/>
</dbReference>
<sequence>MKWLLQLYKGQATATQKRSANSLYSEEFATFGEDEVYDSPSCGRFIRLFSLSSRIRALKRAEEVIFRRGAPRLTVSFQGRHLCRPLFNDSEEFSHGTLGWTVYSGSGSTF</sequence>
<dbReference type="GO" id="GO:0004055">
    <property type="term" value="F:argininosuccinate synthase activity"/>
    <property type="evidence" value="ECO:0007669"/>
    <property type="project" value="InterPro"/>
</dbReference>
<dbReference type="GO" id="GO:0006526">
    <property type="term" value="P:L-arginine biosynthetic process"/>
    <property type="evidence" value="ECO:0007669"/>
    <property type="project" value="UniProtKB-UniPathway"/>
</dbReference>
<protein>
    <submittedName>
        <fullName evidence="2">Argininosuccinate synthase</fullName>
    </submittedName>
</protein>
<accession>A0A379A9Z7</accession>
<dbReference type="AlphaFoldDB" id="A0A379A9Z7"/>
<evidence type="ECO:0000313" key="3">
    <source>
        <dbReference type="Proteomes" id="UP000254640"/>
    </source>
</evidence>
<dbReference type="Proteomes" id="UP000254640">
    <property type="component" value="Unassembled WGS sequence"/>
</dbReference>
<evidence type="ECO:0000259" key="1">
    <source>
        <dbReference type="Pfam" id="PF20979"/>
    </source>
</evidence>
<evidence type="ECO:0000313" key="2">
    <source>
        <dbReference type="EMBL" id="SUB14428.1"/>
    </source>
</evidence>
<dbReference type="InterPro" id="IPR048268">
    <property type="entry name" value="Arginosuc_syn_C"/>
</dbReference>
<gene>
    <name evidence="2" type="ORF">NCTC9381_00268</name>
</gene>
<name>A0A379A9Z7_ENTAG</name>